<dbReference type="Gene3D" id="3.90.550.20">
    <property type="match status" value="1"/>
</dbReference>
<dbReference type="Gene3D" id="1.25.40.10">
    <property type="entry name" value="Tetratricopeptide repeat domain"/>
    <property type="match status" value="1"/>
</dbReference>
<organism evidence="2 3">
    <name type="scientific">Parasynechococcus marenigrum (strain WH8102)</name>
    <dbReference type="NCBI Taxonomy" id="84588"/>
    <lineage>
        <taxon>Bacteria</taxon>
        <taxon>Bacillati</taxon>
        <taxon>Cyanobacteriota</taxon>
        <taxon>Cyanophyceae</taxon>
        <taxon>Synechococcales</taxon>
        <taxon>Prochlorococcaceae</taxon>
        <taxon>Parasynechococcus</taxon>
        <taxon>Parasynechococcus marenigrum</taxon>
    </lineage>
</organism>
<evidence type="ECO:0000313" key="3">
    <source>
        <dbReference type="Proteomes" id="UP000001422"/>
    </source>
</evidence>
<evidence type="ECO:0000313" key="2">
    <source>
        <dbReference type="EMBL" id="CAE06903.1"/>
    </source>
</evidence>
<dbReference type="HOGENOM" id="CLU_737558_0_0_3"/>
<keyword evidence="3" id="KW-1185">Reference proteome</keyword>
<sequence>MIMVGIKEINESTKALLRNQKYNEALRNLQNELDKQPNQIDLLSLASDICRASGDYVRALDYAQRLVAHHPHDWSGYLRQAQDKLSLGQLHSYLETPATESCQPPSDPEHYRLWKTLFTIKTSLKREHWLRSHNVVDPQQDHYDGNQKTCAWQPFQYWSQGKPPEQIQAITSIWNNIFTSIGVAPIKLFNKDSALTYIKNHCPELVISFTTAFHYAIEADVFRVAYAQKNDCIWLDSDLYPQRYTKHLLKALLRSNSTTTLMFRWNSPRICNGFFISPSSSIFFANLLETTKEIDFRSLPKNKHTVISTFGPWRYNAELEKILEQHQSKFSDQSTSRTADLEDITFVNDHTFAYVTPPYTLDYKTTSASWQNSIP</sequence>
<keyword evidence="1" id="KW-0175">Coiled coil</keyword>
<dbReference type="EMBL" id="BX569690">
    <property type="protein sequence ID" value="CAE06903.1"/>
    <property type="molecule type" value="Genomic_DNA"/>
</dbReference>
<dbReference type="eggNOG" id="ENOG5032M2X">
    <property type="taxonomic scope" value="Bacteria"/>
</dbReference>
<feature type="coiled-coil region" evidence="1">
    <location>
        <begin position="12"/>
        <end position="39"/>
    </location>
</feature>
<gene>
    <name evidence="2" type="ordered locus">SYNW0388</name>
</gene>
<protein>
    <submittedName>
        <fullName evidence="2">Uncharacterized protein</fullName>
    </submittedName>
</protein>
<name>Q7U970_PARMW</name>
<reference evidence="2 3" key="1">
    <citation type="journal article" date="2003" name="Nature">
        <title>The genome of a motile marine Synechococcus.</title>
        <authorList>
            <person name="Palenik B."/>
            <person name="Brahamsha B."/>
            <person name="Larimer F."/>
            <person name="Land M."/>
            <person name="Hauser L."/>
            <person name="Chain P."/>
            <person name="Lamerdin J."/>
            <person name="Regala W."/>
            <person name="Allen E.A."/>
            <person name="McCarren J."/>
            <person name="Paulsen I."/>
            <person name="Dufresne A."/>
            <person name="Partensky F."/>
            <person name="Webb E."/>
            <person name="Waterbury J."/>
        </authorList>
    </citation>
    <scope>NUCLEOTIDE SEQUENCE [LARGE SCALE GENOMIC DNA]</scope>
    <source>
        <strain evidence="2 3">WH8102</strain>
    </source>
</reference>
<dbReference type="AlphaFoldDB" id="Q7U970"/>
<accession>Q7U970</accession>
<dbReference type="KEGG" id="syw:SYNW0388"/>
<dbReference type="SUPFAM" id="SSF48452">
    <property type="entry name" value="TPR-like"/>
    <property type="match status" value="1"/>
</dbReference>
<evidence type="ECO:0000256" key="1">
    <source>
        <dbReference type="SAM" id="Coils"/>
    </source>
</evidence>
<dbReference type="Proteomes" id="UP000001422">
    <property type="component" value="Chromosome"/>
</dbReference>
<proteinExistence type="predicted"/>
<dbReference type="InterPro" id="IPR011990">
    <property type="entry name" value="TPR-like_helical_dom_sf"/>
</dbReference>